<feature type="region of interest" description="Disordered" evidence="1">
    <location>
        <begin position="39"/>
        <end position="83"/>
    </location>
</feature>
<accession>A0A0F9A3N7</accession>
<feature type="region of interest" description="Disordered" evidence="1">
    <location>
        <begin position="97"/>
        <end position="121"/>
    </location>
</feature>
<dbReference type="AlphaFoldDB" id="A0A0F9A3N7"/>
<protein>
    <submittedName>
        <fullName evidence="2">Uncharacterized protein</fullName>
    </submittedName>
</protein>
<comment type="caution">
    <text evidence="2">The sequence shown here is derived from an EMBL/GenBank/DDBJ whole genome shotgun (WGS) entry which is preliminary data.</text>
</comment>
<sequence length="299" mass="34455">MSHLKKILIELENCVHSDEQYSGGVPVVWSREVQKKLSQNADHWNNTQRKKSHVGNMDFQDDTQARRSYGNEEEEYGQEKENKCTYGDAHRDYMKHGHEEQEENKTRIGLKTTGLRGDEPDDCPDCFGTGMDFPRLKGDCGTCKGSRKRVKEEDQEEEPRRANNPQGETPRREDNADEKDPDNVAVDDQYDLDDPNDQEDFGDEEGDADGEQHWDDPDFQGAIRTVSNSHLVYKRQQEDGTFHELWQYNLGDDFKKELTVRRAILAGTDIPINKMRSPDNSQSYELWTIGNGQLLQVRG</sequence>
<organism evidence="2">
    <name type="scientific">marine sediment metagenome</name>
    <dbReference type="NCBI Taxonomy" id="412755"/>
    <lineage>
        <taxon>unclassified sequences</taxon>
        <taxon>metagenomes</taxon>
        <taxon>ecological metagenomes</taxon>
    </lineage>
</organism>
<feature type="compositionally biased region" description="Basic and acidic residues" evidence="1">
    <location>
        <begin position="97"/>
        <end position="106"/>
    </location>
</feature>
<reference evidence="2" key="1">
    <citation type="journal article" date="2015" name="Nature">
        <title>Complex archaea that bridge the gap between prokaryotes and eukaryotes.</title>
        <authorList>
            <person name="Spang A."/>
            <person name="Saw J.H."/>
            <person name="Jorgensen S.L."/>
            <person name="Zaremba-Niedzwiedzka K."/>
            <person name="Martijn J."/>
            <person name="Lind A.E."/>
            <person name="van Eijk R."/>
            <person name="Schleper C."/>
            <person name="Guy L."/>
            <person name="Ettema T.J."/>
        </authorList>
    </citation>
    <scope>NUCLEOTIDE SEQUENCE</scope>
</reference>
<gene>
    <name evidence="2" type="ORF">LCGC14_2896060</name>
</gene>
<dbReference type="EMBL" id="LAZR01056886">
    <property type="protein sequence ID" value="KKK73214.1"/>
    <property type="molecule type" value="Genomic_DNA"/>
</dbReference>
<feature type="non-terminal residue" evidence="2">
    <location>
        <position position="299"/>
    </location>
</feature>
<feature type="compositionally biased region" description="Acidic residues" evidence="1">
    <location>
        <begin position="188"/>
        <end position="209"/>
    </location>
</feature>
<evidence type="ECO:0000313" key="2">
    <source>
        <dbReference type="EMBL" id="KKK73214.1"/>
    </source>
</evidence>
<feature type="region of interest" description="Disordered" evidence="1">
    <location>
        <begin position="138"/>
        <end position="215"/>
    </location>
</feature>
<proteinExistence type="predicted"/>
<evidence type="ECO:0000256" key="1">
    <source>
        <dbReference type="SAM" id="MobiDB-lite"/>
    </source>
</evidence>
<name>A0A0F9A3N7_9ZZZZ</name>